<dbReference type="Gene3D" id="1.25.40.90">
    <property type="match status" value="1"/>
</dbReference>
<dbReference type="Pfam" id="PF04818">
    <property type="entry name" value="CID"/>
    <property type="match status" value="1"/>
</dbReference>
<evidence type="ECO:0000259" key="1">
    <source>
        <dbReference type="PROSITE" id="PS51391"/>
    </source>
</evidence>
<evidence type="ECO:0000313" key="2">
    <source>
        <dbReference type="EMBL" id="KAJ6246676.1"/>
    </source>
</evidence>
<proteinExistence type="predicted"/>
<organism evidence="2 3">
    <name type="scientific">Anaeramoeba flamelloides</name>
    <dbReference type="NCBI Taxonomy" id="1746091"/>
    <lineage>
        <taxon>Eukaryota</taxon>
        <taxon>Metamonada</taxon>
        <taxon>Anaeramoebidae</taxon>
        <taxon>Anaeramoeba</taxon>
    </lineage>
</organism>
<feature type="domain" description="CID" evidence="1">
    <location>
        <begin position="1"/>
        <end position="109"/>
    </location>
</feature>
<dbReference type="Proteomes" id="UP001150062">
    <property type="component" value="Unassembled WGS sequence"/>
</dbReference>
<sequence>MELLDWKGSVWILEQLDNIDPEKPSSNIINAIARYSIKNAEYCKYVVNTIENFLSRTQADKYIVVLYVIDSIVQHSKSRSMQNDRYPSRFAINLAQTINLILQQKSKFV</sequence>
<protein>
    <submittedName>
        <fullName evidence="2">Protein scaf8</fullName>
    </submittedName>
</protein>
<dbReference type="PROSITE" id="PS51391">
    <property type="entry name" value="CID"/>
    <property type="match status" value="1"/>
</dbReference>
<gene>
    <name evidence="2" type="ORF">M0813_01926</name>
</gene>
<evidence type="ECO:0000313" key="3">
    <source>
        <dbReference type="Proteomes" id="UP001150062"/>
    </source>
</evidence>
<dbReference type="InterPro" id="IPR008942">
    <property type="entry name" value="ENTH_VHS"/>
</dbReference>
<comment type="caution">
    <text evidence="2">The sequence shown here is derived from an EMBL/GenBank/DDBJ whole genome shotgun (WGS) entry which is preliminary data.</text>
</comment>
<keyword evidence="3" id="KW-1185">Reference proteome</keyword>
<dbReference type="EMBL" id="JAOAOG010000131">
    <property type="protein sequence ID" value="KAJ6246676.1"/>
    <property type="molecule type" value="Genomic_DNA"/>
</dbReference>
<reference evidence="2" key="1">
    <citation type="submission" date="2022-08" db="EMBL/GenBank/DDBJ databases">
        <title>Novel sulfate-reducing endosymbionts in the free-living metamonad Anaeramoeba.</title>
        <authorList>
            <person name="Jerlstrom-Hultqvist J."/>
            <person name="Cepicka I."/>
            <person name="Gallot-Lavallee L."/>
            <person name="Salas-Leiva D."/>
            <person name="Curtis B.A."/>
            <person name="Zahonova K."/>
            <person name="Pipaliya S."/>
            <person name="Dacks J."/>
            <person name="Roger A.J."/>
        </authorList>
    </citation>
    <scope>NUCLEOTIDE SEQUENCE</scope>
    <source>
        <strain evidence="2">Schooner1</strain>
    </source>
</reference>
<dbReference type="InterPro" id="IPR006569">
    <property type="entry name" value="CID_dom"/>
</dbReference>
<name>A0ABQ8YQ13_9EUKA</name>
<dbReference type="SUPFAM" id="SSF48464">
    <property type="entry name" value="ENTH/VHS domain"/>
    <property type="match status" value="1"/>
</dbReference>
<accession>A0ABQ8YQ13</accession>